<evidence type="ECO:0000256" key="2">
    <source>
        <dbReference type="ARBA" id="ARBA00022723"/>
    </source>
</evidence>
<evidence type="ECO:0000313" key="5">
    <source>
        <dbReference type="EMBL" id="PIR96848.1"/>
    </source>
</evidence>
<keyword evidence="2" id="KW-0479">Metal-binding</keyword>
<dbReference type="AlphaFoldDB" id="A0A2H0VCK3"/>
<organism evidence="5 6">
    <name type="scientific">Candidatus Doudnabacteria bacterium CG10_big_fil_rev_8_21_14_0_10_41_10</name>
    <dbReference type="NCBI Taxonomy" id="1974551"/>
    <lineage>
        <taxon>Bacteria</taxon>
        <taxon>Candidatus Doudnaibacteriota</taxon>
    </lineage>
</organism>
<proteinExistence type="predicted"/>
<protein>
    <recommendedName>
        <fullName evidence="4">DDE Tnp4 domain-containing protein</fullName>
    </recommendedName>
</protein>
<dbReference type="Proteomes" id="UP000230557">
    <property type="component" value="Unassembled WGS sequence"/>
</dbReference>
<reference evidence="6" key="1">
    <citation type="submission" date="2017-09" db="EMBL/GenBank/DDBJ databases">
        <title>Depth-based differentiation of microbial function through sediment-hosted aquifers and enrichment of novel symbionts in the deep terrestrial subsurface.</title>
        <authorList>
            <person name="Probst A.J."/>
            <person name="Ladd B."/>
            <person name="Jarett J.K."/>
            <person name="Geller-Mcgrath D.E."/>
            <person name="Sieber C.M.K."/>
            <person name="Emerson J.B."/>
            <person name="Anantharaman K."/>
            <person name="Thomas B.C."/>
            <person name="Malmstrom R."/>
            <person name="Stieglmeier M."/>
            <person name="Klingl A."/>
            <person name="Woyke T."/>
            <person name="Ryan C.M."/>
            <person name="Banfield J.F."/>
        </authorList>
    </citation>
    <scope>NUCLEOTIDE SEQUENCE [LARGE SCALE GENOMIC DNA]</scope>
</reference>
<dbReference type="Pfam" id="PF13359">
    <property type="entry name" value="DDE_Tnp_4"/>
    <property type="match status" value="1"/>
</dbReference>
<gene>
    <name evidence="5" type="ORF">COT91_04510</name>
</gene>
<evidence type="ECO:0000313" key="6">
    <source>
        <dbReference type="Proteomes" id="UP000230557"/>
    </source>
</evidence>
<evidence type="ECO:0000256" key="3">
    <source>
        <dbReference type="SAM" id="MobiDB-lite"/>
    </source>
</evidence>
<dbReference type="EMBL" id="PFAJ01000059">
    <property type="protein sequence ID" value="PIR96848.1"/>
    <property type="molecule type" value="Genomic_DNA"/>
</dbReference>
<evidence type="ECO:0000259" key="4">
    <source>
        <dbReference type="Pfam" id="PF13359"/>
    </source>
</evidence>
<comment type="caution">
    <text evidence="5">The sequence shown here is derived from an EMBL/GenBank/DDBJ whole genome shotgun (WGS) entry which is preliminary data.</text>
</comment>
<accession>A0A2H0VCK3</accession>
<feature type="region of interest" description="Disordered" evidence="3">
    <location>
        <begin position="59"/>
        <end position="79"/>
    </location>
</feature>
<evidence type="ECO:0000256" key="1">
    <source>
        <dbReference type="ARBA" id="ARBA00001968"/>
    </source>
</evidence>
<feature type="domain" description="DDE Tnp4" evidence="4">
    <location>
        <begin position="56"/>
        <end position="113"/>
    </location>
</feature>
<comment type="cofactor">
    <cofactor evidence="1">
        <name>a divalent metal cation</name>
        <dbReference type="ChEBI" id="CHEBI:60240"/>
    </cofactor>
</comment>
<sequence>MAFFYDCNRSNAMRRQKYLTGILEATLGKKLVLPKLQLRAVEDFLKAFPEAREVFIDTTERPIQNPKDSDRQKANYSGKKHLHTRKNFIISDKQKRIGFLSKTVEGKQHDFTLLKA</sequence>
<name>A0A2H0VCK3_9BACT</name>
<dbReference type="InterPro" id="IPR027806">
    <property type="entry name" value="HARBI1_dom"/>
</dbReference>
<dbReference type="GO" id="GO:0046872">
    <property type="term" value="F:metal ion binding"/>
    <property type="evidence" value="ECO:0007669"/>
    <property type="project" value="UniProtKB-KW"/>
</dbReference>